<keyword evidence="5" id="KW-1185">Reference proteome</keyword>
<dbReference type="Proteomes" id="UP001154259">
    <property type="component" value="Unassembled WGS sequence"/>
</dbReference>
<comment type="caution">
    <text evidence="2">The sequence shown here is derived from an EMBL/GenBank/DDBJ whole genome shotgun (WGS) entry which is preliminary data.</text>
</comment>
<evidence type="ECO:0000313" key="3">
    <source>
        <dbReference type="EMBL" id="CAI3958110.1"/>
    </source>
</evidence>
<evidence type="ECO:0000313" key="5">
    <source>
        <dbReference type="Proteomes" id="UP001154259"/>
    </source>
</evidence>
<gene>
    <name evidence="3" type="ORF">R53529_LOCUS2124</name>
    <name evidence="2" type="ORF">R53530_LOCUS2162</name>
</gene>
<evidence type="ECO:0000313" key="4">
    <source>
        <dbReference type="Proteomes" id="UP001154255"/>
    </source>
</evidence>
<keyword evidence="1" id="KW-0732">Signal</keyword>
<feature type="chain" id="PRO_5040778928" evidence="1">
    <location>
        <begin position="20"/>
        <end position="163"/>
    </location>
</feature>
<dbReference type="EMBL" id="CAMXCM010000009">
    <property type="protein sequence ID" value="CAI3956636.1"/>
    <property type="molecule type" value="Genomic_DNA"/>
</dbReference>
<dbReference type="EMBL" id="CAMXCS010000009">
    <property type="protein sequence ID" value="CAI3958110.1"/>
    <property type="molecule type" value="Genomic_DNA"/>
</dbReference>
<accession>A0A9W4X7H8</accession>
<evidence type="ECO:0000256" key="1">
    <source>
        <dbReference type="SAM" id="SignalP"/>
    </source>
</evidence>
<proteinExistence type="predicted"/>
<name>A0A9W4X7H8_9PROT</name>
<evidence type="ECO:0000313" key="2">
    <source>
        <dbReference type="EMBL" id="CAI3956636.1"/>
    </source>
</evidence>
<sequence>MKKLILTLALLSAPVVVHAEEQKVKDASIQLPQKTFDAAVNALTPAYCSLDISSRISKSIDVVRDCYNNTREASPENDICVFEDQILKSLVDTYRYRLEQISDDDPTAGIKFISRYSIATRYANKTSNFHRKDLNIDQKFNYFRNRVHEAFDVLNERCKKLRQ</sequence>
<feature type="signal peptide" evidence="1">
    <location>
        <begin position="1"/>
        <end position="19"/>
    </location>
</feature>
<dbReference type="RefSeq" id="WP_271790542.1">
    <property type="nucleotide sequence ID" value="NZ_CAMXCM010000009.1"/>
</dbReference>
<organism evidence="2 4">
    <name type="scientific">Commensalibacter communis</name>
    <dbReference type="NCBI Taxonomy" id="2972786"/>
    <lineage>
        <taxon>Bacteria</taxon>
        <taxon>Pseudomonadati</taxon>
        <taxon>Pseudomonadota</taxon>
        <taxon>Alphaproteobacteria</taxon>
        <taxon>Acetobacterales</taxon>
        <taxon>Acetobacteraceae</taxon>
    </lineage>
</organism>
<protein>
    <submittedName>
        <fullName evidence="2">Uncharacterized protein</fullName>
    </submittedName>
</protein>
<reference evidence="2" key="1">
    <citation type="submission" date="2022-10" db="EMBL/GenBank/DDBJ databases">
        <authorList>
            <person name="Botero Cardona J."/>
        </authorList>
    </citation>
    <scope>NUCLEOTIDE SEQUENCE</scope>
    <source>
        <strain evidence="2">LMG 31819</strain>
        <strain evidence="3">R-53529</strain>
    </source>
</reference>
<dbReference type="Proteomes" id="UP001154255">
    <property type="component" value="Unassembled WGS sequence"/>
</dbReference>
<dbReference type="AlphaFoldDB" id="A0A9W4X7H8"/>